<proteinExistence type="inferred from homology"/>
<evidence type="ECO:0000256" key="8">
    <source>
        <dbReference type="PROSITE-ProRule" id="PRU01360"/>
    </source>
</evidence>
<evidence type="ECO:0000313" key="14">
    <source>
        <dbReference type="EMBL" id="MDP1521095.1"/>
    </source>
</evidence>
<evidence type="ECO:0000256" key="4">
    <source>
        <dbReference type="ARBA" id="ARBA00022692"/>
    </source>
</evidence>
<evidence type="ECO:0000256" key="7">
    <source>
        <dbReference type="ARBA" id="ARBA00023237"/>
    </source>
</evidence>
<keyword evidence="2 8" id="KW-0813">Transport</keyword>
<comment type="similarity">
    <text evidence="8 9">Belongs to the TonB-dependent receptor family.</text>
</comment>
<feature type="compositionally biased region" description="Basic and acidic residues" evidence="10">
    <location>
        <begin position="195"/>
        <end position="205"/>
    </location>
</feature>
<reference evidence="14" key="2">
    <citation type="submission" date="2023-08" db="EMBL/GenBank/DDBJ databases">
        <authorList>
            <person name="Luo J."/>
        </authorList>
    </citation>
    <scope>NUCLEOTIDE SEQUENCE</scope>
    <source>
        <strain evidence="14">DSM 25064</strain>
    </source>
</reference>
<accession>A0AAW8B564</accession>
<evidence type="ECO:0000256" key="9">
    <source>
        <dbReference type="RuleBase" id="RU003357"/>
    </source>
</evidence>
<keyword evidence="14" id="KW-0675">Receptor</keyword>
<dbReference type="InterPro" id="IPR039426">
    <property type="entry name" value="TonB-dep_rcpt-like"/>
</dbReference>
<dbReference type="Pfam" id="PF00593">
    <property type="entry name" value="TonB_dep_Rec_b-barrel"/>
    <property type="match status" value="1"/>
</dbReference>
<keyword evidence="4 8" id="KW-0812">Transmembrane</keyword>
<dbReference type="Proteomes" id="UP001178354">
    <property type="component" value="Unassembled WGS sequence"/>
</dbReference>
<dbReference type="PANTHER" id="PTHR30069">
    <property type="entry name" value="TONB-DEPENDENT OUTER MEMBRANE RECEPTOR"/>
    <property type="match status" value="1"/>
</dbReference>
<dbReference type="PROSITE" id="PS52016">
    <property type="entry name" value="TONB_DEPENDENT_REC_3"/>
    <property type="match status" value="1"/>
</dbReference>
<evidence type="ECO:0000256" key="6">
    <source>
        <dbReference type="ARBA" id="ARBA00023136"/>
    </source>
</evidence>
<comment type="caution">
    <text evidence="14">The sequence shown here is derived from an EMBL/GenBank/DDBJ whole genome shotgun (WGS) entry which is preliminary data.</text>
</comment>
<keyword evidence="15" id="KW-1185">Reference proteome</keyword>
<keyword evidence="6 8" id="KW-0472">Membrane</keyword>
<dbReference type="GO" id="GO:0044718">
    <property type="term" value="P:siderophore transmembrane transport"/>
    <property type="evidence" value="ECO:0007669"/>
    <property type="project" value="TreeGrafter"/>
</dbReference>
<dbReference type="AlphaFoldDB" id="A0AAW8B564"/>
<sequence length="695" mass="76230">MKRDLRRSSTAVATLLLTALPIPLLAEHADPEEINVTGVQSTNKLPLEIEPASIPVVDTSALLKRVPGANVNSNGPITGIAQYRGLYGDRVSIHIDHAPTLTGGPNAMDAPLTYTPPLLLKSLKVDRGIAPVSAAQESLGGHMTATLDRGEFGSSDEFEFSGALSSRFNDNSDGSSSALKSTLTNQHHKLSALYSHDEGNETRIDSDDEIGGTQYRRGRYDISYGWQNESSRIEIYTGELDTRDTGTPSLPMDINYIDGDTVGTNVSTTIGEMVLSGHLSYNHVDHLMDNFSQRTAPASLMSYRANNASAHNTAWSLQARWPMANGFLTVGSDGNETVHTATITNPNNAMFEVANFNDAERDTYGIFTEWEGDIGEWHVQTGARINRVKMDSESVGASGMMGMMAMNANMLATAFNNGDLDEDFTYLDLALNLSRPLNETTTLNIGLGRKNRAPSYQERYLWLPLAATGGLADGRNYIGNLDLDEETAHEITLGFDWQNGAAWVTPQVFYRRIDDYIQGVPSTNATANMLSTMMSGQAALMFDNVDAKMYGADMGYGYTLTETLRLEGNLSYVRGKRRDESDDLYRVAPLNNRLALIYEQHAVMLSLESVLYAKQNKVSDFNAEEKTSGYGIINLAGSYRLTRQLTFSGGVENLFDNRYQDHLAGYNRNADSDIAVGDRLTGPGRNIYLAATLHW</sequence>
<evidence type="ECO:0000256" key="10">
    <source>
        <dbReference type="SAM" id="MobiDB-lite"/>
    </source>
</evidence>
<feature type="domain" description="TonB-dependent receptor plug" evidence="13">
    <location>
        <begin position="55"/>
        <end position="141"/>
    </location>
</feature>
<keyword evidence="11" id="KW-0732">Signal</keyword>
<evidence type="ECO:0000256" key="1">
    <source>
        <dbReference type="ARBA" id="ARBA00004571"/>
    </source>
</evidence>
<dbReference type="Gene3D" id="2.40.170.20">
    <property type="entry name" value="TonB-dependent receptor, beta-barrel domain"/>
    <property type="match status" value="1"/>
</dbReference>
<feature type="chain" id="PRO_5043745646" evidence="11">
    <location>
        <begin position="27"/>
        <end position="695"/>
    </location>
</feature>
<dbReference type="GO" id="GO:0009279">
    <property type="term" value="C:cell outer membrane"/>
    <property type="evidence" value="ECO:0007669"/>
    <property type="project" value="UniProtKB-SubCell"/>
</dbReference>
<evidence type="ECO:0000259" key="13">
    <source>
        <dbReference type="Pfam" id="PF07715"/>
    </source>
</evidence>
<dbReference type="GO" id="GO:0015344">
    <property type="term" value="F:siderophore uptake transmembrane transporter activity"/>
    <property type="evidence" value="ECO:0007669"/>
    <property type="project" value="TreeGrafter"/>
</dbReference>
<evidence type="ECO:0000259" key="12">
    <source>
        <dbReference type="Pfam" id="PF00593"/>
    </source>
</evidence>
<dbReference type="RefSeq" id="WP_305170752.1">
    <property type="nucleotide sequence ID" value="NZ_JAUUUU010000004.1"/>
</dbReference>
<dbReference type="InterPro" id="IPR012910">
    <property type="entry name" value="Plug_dom"/>
</dbReference>
<dbReference type="Pfam" id="PF07715">
    <property type="entry name" value="Plug"/>
    <property type="match status" value="1"/>
</dbReference>
<protein>
    <submittedName>
        <fullName evidence="14">TonB-dependent receptor</fullName>
    </submittedName>
</protein>
<dbReference type="EMBL" id="JAUUUU010000004">
    <property type="protein sequence ID" value="MDP1521095.1"/>
    <property type="molecule type" value="Genomic_DNA"/>
</dbReference>
<dbReference type="InterPro" id="IPR000531">
    <property type="entry name" value="Beta-barrel_TonB"/>
</dbReference>
<feature type="signal peptide" evidence="11">
    <location>
        <begin position="1"/>
        <end position="26"/>
    </location>
</feature>
<keyword evidence="3 8" id="KW-1134">Transmembrane beta strand</keyword>
<keyword evidence="5 9" id="KW-0798">TonB box</keyword>
<evidence type="ECO:0000313" key="15">
    <source>
        <dbReference type="Proteomes" id="UP001178354"/>
    </source>
</evidence>
<gene>
    <name evidence="14" type="ORF">Q8A57_08955</name>
</gene>
<name>A0AAW8B564_9GAMM</name>
<evidence type="ECO:0000256" key="3">
    <source>
        <dbReference type="ARBA" id="ARBA00022452"/>
    </source>
</evidence>
<dbReference type="InterPro" id="IPR036942">
    <property type="entry name" value="Beta-barrel_TonB_sf"/>
</dbReference>
<evidence type="ECO:0000256" key="5">
    <source>
        <dbReference type="ARBA" id="ARBA00023077"/>
    </source>
</evidence>
<evidence type="ECO:0000256" key="11">
    <source>
        <dbReference type="SAM" id="SignalP"/>
    </source>
</evidence>
<organism evidence="14 15">
    <name type="scientific">Porticoccus litoralis</name>
    <dbReference type="NCBI Taxonomy" id="434086"/>
    <lineage>
        <taxon>Bacteria</taxon>
        <taxon>Pseudomonadati</taxon>
        <taxon>Pseudomonadota</taxon>
        <taxon>Gammaproteobacteria</taxon>
        <taxon>Cellvibrionales</taxon>
        <taxon>Porticoccaceae</taxon>
        <taxon>Porticoccus</taxon>
    </lineage>
</organism>
<dbReference type="SUPFAM" id="SSF56935">
    <property type="entry name" value="Porins"/>
    <property type="match status" value="1"/>
</dbReference>
<dbReference type="PANTHER" id="PTHR30069:SF49">
    <property type="entry name" value="OUTER MEMBRANE PROTEIN C"/>
    <property type="match status" value="1"/>
</dbReference>
<feature type="domain" description="TonB-dependent receptor-like beta-barrel" evidence="12">
    <location>
        <begin position="209"/>
        <end position="654"/>
    </location>
</feature>
<feature type="region of interest" description="Disordered" evidence="10">
    <location>
        <begin position="192"/>
        <end position="212"/>
    </location>
</feature>
<evidence type="ECO:0000256" key="2">
    <source>
        <dbReference type="ARBA" id="ARBA00022448"/>
    </source>
</evidence>
<reference evidence="14" key="1">
    <citation type="journal article" date="2010" name="Int. J. Syst. Evol. Microbiol.">
        <title>Porticoccus litoralis gen. nov., sp. nov., a gammaproteobacterium isolated from the Yellow Sea.</title>
        <authorList>
            <person name="Oh H.M."/>
            <person name="Kim H."/>
            <person name="Kim K.M."/>
            <person name="Min G.S."/>
            <person name="Cho J.C."/>
        </authorList>
    </citation>
    <scope>NUCLEOTIDE SEQUENCE</scope>
    <source>
        <strain evidence="14">DSM 25064</strain>
    </source>
</reference>
<keyword evidence="7 8" id="KW-0998">Cell outer membrane</keyword>
<comment type="subcellular location">
    <subcellularLocation>
        <location evidence="1 8">Cell outer membrane</location>
        <topology evidence="1 8">Multi-pass membrane protein</topology>
    </subcellularLocation>
</comment>